<comment type="caution">
    <text evidence="9">The sequence shown here is derived from an EMBL/GenBank/DDBJ whole genome shotgun (WGS) entry which is preliminary data.</text>
</comment>
<dbReference type="GO" id="GO:0032977">
    <property type="term" value="F:membrane insertase activity"/>
    <property type="evidence" value="ECO:0007669"/>
    <property type="project" value="InterPro"/>
</dbReference>
<dbReference type="Proteomes" id="UP001061958">
    <property type="component" value="Unassembled WGS sequence"/>
</dbReference>
<dbReference type="GO" id="GO:0032979">
    <property type="term" value="P:protein insertion into mitochondrial inner membrane from matrix"/>
    <property type="evidence" value="ECO:0007669"/>
    <property type="project" value="TreeGrafter"/>
</dbReference>
<comment type="subcellular location">
    <subcellularLocation>
        <location evidence="1 5">Membrane</location>
        <topology evidence="1 5">Multi-pass membrane protein</topology>
    </subcellularLocation>
</comment>
<feature type="transmembrane region" description="Helical" evidence="7">
    <location>
        <begin position="290"/>
        <end position="311"/>
    </location>
</feature>
<dbReference type="NCBIfam" id="TIGR03592">
    <property type="entry name" value="yidC_oxa1_cterm"/>
    <property type="match status" value="1"/>
</dbReference>
<keyword evidence="3 7" id="KW-1133">Transmembrane helix</keyword>
<dbReference type="EMBL" id="BQMJ01000004">
    <property type="protein sequence ID" value="GJQ08809.1"/>
    <property type="molecule type" value="Genomic_DNA"/>
</dbReference>
<evidence type="ECO:0000256" key="1">
    <source>
        <dbReference type="ARBA" id="ARBA00004141"/>
    </source>
</evidence>
<feature type="transmembrane region" description="Helical" evidence="7">
    <location>
        <begin position="323"/>
        <end position="348"/>
    </location>
</feature>
<keyword evidence="10" id="KW-1185">Reference proteome</keyword>
<feature type="transmembrane region" description="Helical" evidence="7">
    <location>
        <begin position="169"/>
        <end position="192"/>
    </location>
</feature>
<organism evidence="9 10">
    <name type="scientific">Galdieria partita</name>
    <dbReference type="NCBI Taxonomy" id="83374"/>
    <lineage>
        <taxon>Eukaryota</taxon>
        <taxon>Rhodophyta</taxon>
        <taxon>Bangiophyceae</taxon>
        <taxon>Galdieriales</taxon>
        <taxon>Galdieriaceae</taxon>
        <taxon>Galdieria</taxon>
    </lineage>
</organism>
<evidence type="ECO:0000313" key="10">
    <source>
        <dbReference type="Proteomes" id="UP001061958"/>
    </source>
</evidence>
<accession>A0A9C7PRC9</accession>
<reference evidence="9" key="1">
    <citation type="journal article" date="2022" name="Proc. Natl. Acad. Sci. U.S.A.">
        <title>Life cycle and functional genomics of the unicellular red alga Galdieria for elucidating algal and plant evolution and industrial use.</title>
        <authorList>
            <person name="Hirooka S."/>
            <person name="Itabashi T."/>
            <person name="Ichinose T.M."/>
            <person name="Onuma R."/>
            <person name="Fujiwara T."/>
            <person name="Yamashita S."/>
            <person name="Jong L.W."/>
            <person name="Tomita R."/>
            <person name="Iwane A.H."/>
            <person name="Miyagishima S.Y."/>
        </authorList>
    </citation>
    <scope>NUCLEOTIDE SEQUENCE</scope>
    <source>
        <strain evidence="9">NBRC 102759</strain>
    </source>
</reference>
<dbReference type="CDD" id="cd20069">
    <property type="entry name" value="5TM_Oxa1-like"/>
    <property type="match status" value="1"/>
</dbReference>
<feature type="domain" description="Membrane insertase YidC/Oxa/ALB C-terminal" evidence="8">
    <location>
        <begin position="169"/>
        <end position="360"/>
    </location>
</feature>
<dbReference type="Pfam" id="PF02096">
    <property type="entry name" value="60KD_IMP"/>
    <property type="match status" value="1"/>
</dbReference>
<dbReference type="PANTHER" id="PTHR12428:SF65">
    <property type="entry name" value="CYTOCHROME C OXIDASE ASSEMBLY PROTEIN COX18, MITOCHONDRIAL"/>
    <property type="match status" value="1"/>
</dbReference>
<reference evidence="9" key="2">
    <citation type="submission" date="2022-01" db="EMBL/GenBank/DDBJ databases">
        <authorList>
            <person name="Hirooka S."/>
            <person name="Miyagishima S.Y."/>
        </authorList>
    </citation>
    <scope>NUCLEOTIDE SEQUENCE</scope>
    <source>
        <strain evidence="9">NBRC 102759</strain>
    </source>
</reference>
<dbReference type="OrthoDB" id="2148490at2759"/>
<evidence type="ECO:0000259" key="8">
    <source>
        <dbReference type="Pfam" id="PF02096"/>
    </source>
</evidence>
<evidence type="ECO:0000256" key="7">
    <source>
        <dbReference type="SAM" id="Phobius"/>
    </source>
</evidence>
<evidence type="ECO:0000256" key="5">
    <source>
        <dbReference type="RuleBase" id="RU003945"/>
    </source>
</evidence>
<dbReference type="PANTHER" id="PTHR12428">
    <property type="entry name" value="OXA1"/>
    <property type="match status" value="1"/>
</dbReference>
<dbReference type="GO" id="GO:0005743">
    <property type="term" value="C:mitochondrial inner membrane"/>
    <property type="evidence" value="ECO:0007669"/>
    <property type="project" value="TreeGrafter"/>
</dbReference>
<evidence type="ECO:0000256" key="2">
    <source>
        <dbReference type="ARBA" id="ARBA00022692"/>
    </source>
</evidence>
<keyword evidence="4 7" id="KW-0472">Membrane</keyword>
<name>A0A9C7PRC9_9RHOD</name>
<dbReference type="AlphaFoldDB" id="A0A9C7PRC9"/>
<evidence type="ECO:0000256" key="3">
    <source>
        <dbReference type="ARBA" id="ARBA00022989"/>
    </source>
</evidence>
<feature type="compositionally biased region" description="Low complexity" evidence="6">
    <location>
        <begin position="387"/>
        <end position="405"/>
    </location>
</feature>
<dbReference type="InterPro" id="IPR028055">
    <property type="entry name" value="YidC/Oxa/ALB_C"/>
</dbReference>
<comment type="similarity">
    <text evidence="5">Belongs to the OXA1/ALB3/YidC family.</text>
</comment>
<dbReference type="InterPro" id="IPR001708">
    <property type="entry name" value="YidC/ALB3/OXA1/COX18"/>
</dbReference>
<gene>
    <name evidence="9" type="ORF">GpartN1_g600.t1</name>
</gene>
<evidence type="ECO:0000256" key="4">
    <source>
        <dbReference type="ARBA" id="ARBA00023136"/>
    </source>
</evidence>
<protein>
    <recommendedName>
        <fullName evidence="8">Membrane insertase YidC/Oxa/ALB C-terminal domain-containing protein</fullName>
    </recommendedName>
</protein>
<sequence length="448" mass="50759">MLWKTVLYRASQHWGLRPVTKWVLESAQYKLYHSFKCRNLSTDIRLYGNHSYLQSFAFRSSSYKSSADRVCNTFLFCANLHYSNLNSEAVDGHRHLETTPSMDATVDKGVTSLNLESDSSTRDNVVDSLSSATQGTVASDIASQEVKSNWYDPVISYLTYLHDSTGMPWWGLIVTCTVVVRIVMLPFTLLAMRNAAIMNAIQPRLKEIQDLMFDAKSRGKLDQARHYQQEYMKVLKENDINPFRSMLGPLVQTPVFLAFFFGLRKMAETIPSFKTGGTSWFEDLSKPDPLFLMPTLCAGIFLLNLQLSLTTGATPTNKQWINVFRLFGLAIIPLTAKMPCAIFCYWIPSNLFSFLQNLVFSITSVRALLRLPPLPYKKSATRHEVESSTLQDSPSSSSWKTSHPSAVPNAAPVIGKKTHLKLYDKAPKHKNFSILLYRQQSQLWTSCQ</sequence>
<keyword evidence="2 5" id="KW-0812">Transmembrane</keyword>
<feature type="region of interest" description="Disordered" evidence="6">
    <location>
        <begin position="382"/>
        <end position="410"/>
    </location>
</feature>
<evidence type="ECO:0000256" key="6">
    <source>
        <dbReference type="SAM" id="MobiDB-lite"/>
    </source>
</evidence>
<feature type="transmembrane region" description="Helical" evidence="7">
    <location>
        <begin position="246"/>
        <end position="263"/>
    </location>
</feature>
<evidence type="ECO:0000313" key="9">
    <source>
        <dbReference type="EMBL" id="GJQ08809.1"/>
    </source>
</evidence>
<proteinExistence type="inferred from homology"/>